<evidence type="ECO:0000313" key="2">
    <source>
        <dbReference type="Proteomes" id="UP000054270"/>
    </source>
</evidence>
<protein>
    <recommendedName>
        <fullName evidence="3">F-box domain-containing protein</fullName>
    </recommendedName>
</protein>
<sequence>MLDQESETPAIVFARLEYRHIPSRLELLPDDVLSEIFKACLDNSKSKNPTFDTRTAPMLLTRISCRIRFVAMHTPQLWVAVHMEFGRRVVVSRNFGGDVYPPLTKKMMLHARQQSAELRRWLLERSGALPLSISIYQRPRNRDQYSRDVADEVMDTLLACYPRWRDISLDFHSSDLSRIAALHDSDFPYLRSLRLQFNKPGDISLHSSPLLRARHLRELVLTHCDLSKANTSVAWANITSLKFSGSLWRSNTTNWISEILRRTTRLVHCDIEVPHCENGPPTGEICLPFVETLSINELASYRLLQPFILGRINAPALRRLVLRNAQCHPGHLAALLARSQNIKELYLARARPLRLKDELRNCPSLETLRIFALPLPKAYHVSLLEEFAGSSDRAPLCPNLVSFRCSSRMYISADVVRKLYGRSASGMVQRGWRDLTIRSFDHDAQQEIDRFSLEIPALEGEADEDDPDTW</sequence>
<gene>
    <name evidence="1" type="ORF">HYPSUDRAFT_48484</name>
</gene>
<reference evidence="2" key="1">
    <citation type="submission" date="2014-04" db="EMBL/GenBank/DDBJ databases">
        <title>Evolutionary Origins and Diversification of the Mycorrhizal Mutualists.</title>
        <authorList>
            <consortium name="DOE Joint Genome Institute"/>
            <consortium name="Mycorrhizal Genomics Consortium"/>
            <person name="Kohler A."/>
            <person name="Kuo A."/>
            <person name="Nagy L.G."/>
            <person name="Floudas D."/>
            <person name="Copeland A."/>
            <person name="Barry K.W."/>
            <person name="Cichocki N."/>
            <person name="Veneault-Fourrey C."/>
            <person name="LaButti K."/>
            <person name="Lindquist E.A."/>
            <person name="Lipzen A."/>
            <person name="Lundell T."/>
            <person name="Morin E."/>
            <person name="Murat C."/>
            <person name="Riley R."/>
            <person name="Ohm R."/>
            <person name="Sun H."/>
            <person name="Tunlid A."/>
            <person name="Henrissat B."/>
            <person name="Grigoriev I.V."/>
            <person name="Hibbett D.S."/>
            <person name="Martin F."/>
        </authorList>
    </citation>
    <scope>NUCLEOTIDE SEQUENCE [LARGE SCALE GENOMIC DNA]</scope>
    <source>
        <strain evidence="2">FD-334 SS-4</strain>
    </source>
</reference>
<organism evidence="1 2">
    <name type="scientific">Hypholoma sublateritium (strain FD-334 SS-4)</name>
    <dbReference type="NCBI Taxonomy" id="945553"/>
    <lineage>
        <taxon>Eukaryota</taxon>
        <taxon>Fungi</taxon>
        <taxon>Dikarya</taxon>
        <taxon>Basidiomycota</taxon>
        <taxon>Agaricomycotina</taxon>
        <taxon>Agaricomycetes</taxon>
        <taxon>Agaricomycetidae</taxon>
        <taxon>Agaricales</taxon>
        <taxon>Agaricineae</taxon>
        <taxon>Strophariaceae</taxon>
        <taxon>Hypholoma</taxon>
    </lineage>
</organism>
<dbReference type="OrthoDB" id="2269034at2759"/>
<dbReference type="EMBL" id="KN817648">
    <property type="protein sequence ID" value="KJA15332.1"/>
    <property type="molecule type" value="Genomic_DNA"/>
</dbReference>
<proteinExistence type="predicted"/>
<dbReference type="Proteomes" id="UP000054270">
    <property type="component" value="Unassembled WGS sequence"/>
</dbReference>
<dbReference type="SUPFAM" id="SSF52047">
    <property type="entry name" value="RNI-like"/>
    <property type="match status" value="1"/>
</dbReference>
<dbReference type="AlphaFoldDB" id="A0A0D2KL35"/>
<keyword evidence="2" id="KW-1185">Reference proteome</keyword>
<accession>A0A0D2KL35</accession>
<evidence type="ECO:0000313" key="1">
    <source>
        <dbReference type="EMBL" id="KJA15332.1"/>
    </source>
</evidence>
<evidence type="ECO:0008006" key="3">
    <source>
        <dbReference type="Google" id="ProtNLM"/>
    </source>
</evidence>
<dbReference type="Gene3D" id="3.80.10.10">
    <property type="entry name" value="Ribonuclease Inhibitor"/>
    <property type="match status" value="1"/>
</dbReference>
<dbReference type="InterPro" id="IPR032675">
    <property type="entry name" value="LRR_dom_sf"/>
</dbReference>
<name>A0A0D2KL35_HYPSF</name>